<dbReference type="InterPro" id="IPR010994">
    <property type="entry name" value="RuvA_2-like"/>
</dbReference>
<dbReference type="InterPro" id="IPR032639">
    <property type="entry name" value="Tex_YqgF"/>
</dbReference>
<dbReference type="FunFam" id="1.10.10.650:FF:000001">
    <property type="entry name" value="S1 RNA-binding domain 1"/>
    <property type="match status" value="1"/>
</dbReference>
<dbReference type="InterPro" id="IPR044146">
    <property type="entry name" value="S1_Tex"/>
</dbReference>
<dbReference type="AlphaFoldDB" id="A0A1J5MTE5"/>
<dbReference type="InterPro" id="IPR006641">
    <property type="entry name" value="YqgF/RNaseH-like_dom"/>
</dbReference>
<dbReference type="GO" id="GO:0006281">
    <property type="term" value="P:DNA repair"/>
    <property type="evidence" value="ECO:0007669"/>
    <property type="project" value="UniProtKB-KW"/>
</dbReference>
<dbReference type="FunFam" id="3.30.420.140:FF:000001">
    <property type="entry name" value="RNA-binding transcriptional accessory protein"/>
    <property type="match status" value="1"/>
</dbReference>
<dbReference type="GO" id="GO:0005737">
    <property type="term" value="C:cytoplasm"/>
    <property type="evidence" value="ECO:0007669"/>
    <property type="project" value="UniProtKB-ARBA"/>
</dbReference>
<dbReference type="EMBL" id="LKAQ01000004">
    <property type="protein sequence ID" value="OIQ49140.1"/>
    <property type="molecule type" value="Genomic_DNA"/>
</dbReference>
<proteinExistence type="predicted"/>
<gene>
    <name evidence="4" type="ORF">BerOc1_01064</name>
</gene>
<dbReference type="InterPro" id="IPR012340">
    <property type="entry name" value="NA-bd_OB-fold"/>
</dbReference>
<dbReference type="PANTHER" id="PTHR10724">
    <property type="entry name" value="30S RIBOSOMAL PROTEIN S1"/>
    <property type="match status" value="1"/>
</dbReference>
<name>A0A1J5MTE5_9BACT</name>
<evidence type="ECO:0000256" key="1">
    <source>
        <dbReference type="ARBA" id="ARBA00022763"/>
    </source>
</evidence>
<dbReference type="SMART" id="SM00278">
    <property type="entry name" value="HhH1"/>
    <property type="match status" value="2"/>
</dbReference>
<sequence length="707" mass="77542">MNDKHIQRISQELALSGKHVKAVASLIDEGATVPFISRYRKEATGSMDEVAVGKIRDRLTELAELDKRRDSILSSLAERGLLTDELKIAIENAKDKTILEDIYLPHRPRRQTRASIAKERGLAPLAKSIFKQEGINPKLEAKRFVDADKDVPDIETALAGARDIIAEDVSEQSKIRGALRVLFVKRGRFQSKVVKKMMEEGQKFRDWFEWDEPLVRVAGHRALAMFRGEKEKVLRLFLRPPDDEGVGLLVRELVHGSGPDAQEVGLALEDSYKRLLRPSIENEVRAEIKKRADAEAIGVFASNLRELLLAAPLGQKRVLALDPGFRTGAKLTVLDAQGALQDHTAIYPTGSKKQQTDAAQILRDLCSRYDVEAIAIGNGTAGRETEAFVRELGLGVPVVLVNESGASIYSASEVARREFPDLDLTVRGSVSIGRRLMDPLAELVKIDPKSIGVGQYQHDVDQTALKKGLDDVVERCVNSVGVDLNTASAELLTHVSGLGPVLAENILAYRDENGSFSSRRELLKVARLGPKAFEQAAGFLRVKGKEILDSSAVHPERYDLVKKMARDAGCSVAELVTNEDSRARVDIGSYVSEDVGLPTLRDIMNELAKPGRDPRAGFSVFSFAEGVNDIKDLHEGMKLPGIVTNVTKFGAFVDIGVHQDGLVHISQLSDGFVRDPSDVVAAGKEVEVTVLSVDVQRRRIGLSMKNG</sequence>
<dbReference type="Gene3D" id="1.10.10.650">
    <property type="entry name" value="RuvA domain 2-like"/>
    <property type="match status" value="1"/>
</dbReference>
<accession>A0A1J5MTE5</accession>
<dbReference type="GO" id="GO:0006412">
    <property type="term" value="P:translation"/>
    <property type="evidence" value="ECO:0007669"/>
    <property type="project" value="TreeGrafter"/>
</dbReference>
<dbReference type="OrthoDB" id="9804714at2"/>
<dbReference type="RefSeq" id="WP_071544686.1">
    <property type="nucleotide sequence ID" value="NZ_LKAQ01000004.1"/>
</dbReference>
<dbReference type="Gene3D" id="1.10.150.310">
    <property type="entry name" value="Tex RuvX-like domain-like"/>
    <property type="match status" value="1"/>
</dbReference>
<organism evidence="4 5">
    <name type="scientific">Pseudodesulfovibrio hydrargyri</name>
    <dbReference type="NCBI Taxonomy" id="2125990"/>
    <lineage>
        <taxon>Bacteria</taxon>
        <taxon>Pseudomonadati</taxon>
        <taxon>Thermodesulfobacteriota</taxon>
        <taxon>Desulfovibrionia</taxon>
        <taxon>Desulfovibrionales</taxon>
        <taxon>Desulfovibrionaceae</taxon>
    </lineage>
</organism>
<dbReference type="InterPro" id="IPR003029">
    <property type="entry name" value="S1_domain"/>
</dbReference>
<dbReference type="SMART" id="SM00316">
    <property type="entry name" value="S1"/>
    <property type="match status" value="1"/>
</dbReference>
<dbReference type="FunFam" id="2.40.50.140:FF:000051">
    <property type="entry name" value="RNA-binding transcriptional accessory protein"/>
    <property type="match status" value="1"/>
</dbReference>
<dbReference type="GO" id="GO:0003729">
    <property type="term" value="F:mRNA binding"/>
    <property type="evidence" value="ECO:0007669"/>
    <property type="project" value="TreeGrafter"/>
</dbReference>
<dbReference type="InterPro" id="IPR018974">
    <property type="entry name" value="Tex-like_N"/>
</dbReference>
<dbReference type="Pfam" id="PF16921">
    <property type="entry name" value="Tex_YqgF"/>
    <property type="match status" value="1"/>
</dbReference>
<dbReference type="PROSITE" id="PS50126">
    <property type="entry name" value="S1"/>
    <property type="match status" value="1"/>
</dbReference>
<keyword evidence="2" id="KW-0234">DNA repair</keyword>
<comment type="caution">
    <text evidence="4">The sequence shown here is derived from an EMBL/GenBank/DDBJ whole genome shotgun (WGS) entry which is preliminary data.</text>
</comment>
<dbReference type="PANTHER" id="PTHR10724:SF10">
    <property type="entry name" value="S1 RNA-BINDING DOMAIN-CONTAINING PROTEIN 1"/>
    <property type="match status" value="1"/>
</dbReference>
<dbReference type="InterPro" id="IPR023319">
    <property type="entry name" value="Tex-like_HTH_dom_sf"/>
</dbReference>
<dbReference type="SUPFAM" id="SSF50249">
    <property type="entry name" value="Nucleic acid-binding proteins"/>
    <property type="match status" value="1"/>
</dbReference>
<dbReference type="InterPro" id="IPR023323">
    <property type="entry name" value="Tex-like_dom_sf"/>
</dbReference>
<dbReference type="SUPFAM" id="SSF53098">
    <property type="entry name" value="Ribonuclease H-like"/>
    <property type="match status" value="1"/>
</dbReference>
<protein>
    <recommendedName>
        <fullName evidence="3">S1 motif domain-containing protein</fullName>
    </recommendedName>
</protein>
<evidence type="ECO:0000256" key="2">
    <source>
        <dbReference type="ARBA" id="ARBA00023204"/>
    </source>
</evidence>
<dbReference type="Pfam" id="PF12836">
    <property type="entry name" value="HHH_3"/>
    <property type="match status" value="1"/>
</dbReference>
<dbReference type="InterPro" id="IPR055179">
    <property type="entry name" value="Tex-like_central_region"/>
</dbReference>
<dbReference type="InterPro" id="IPR012337">
    <property type="entry name" value="RNaseH-like_sf"/>
</dbReference>
<evidence type="ECO:0000313" key="5">
    <source>
        <dbReference type="Proteomes" id="UP000181901"/>
    </source>
</evidence>
<dbReference type="SUPFAM" id="SSF47781">
    <property type="entry name" value="RuvA domain 2-like"/>
    <property type="match status" value="2"/>
</dbReference>
<dbReference type="GO" id="GO:0003677">
    <property type="term" value="F:DNA binding"/>
    <property type="evidence" value="ECO:0007669"/>
    <property type="project" value="InterPro"/>
</dbReference>
<dbReference type="InterPro" id="IPR050437">
    <property type="entry name" value="Ribos_protein_bS1-like"/>
</dbReference>
<dbReference type="GO" id="GO:0003735">
    <property type="term" value="F:structural constituent of ribosome"/>
    <property type="evidence" value="ECO:0007669"/>
    <property type="project" value="TreeGrafter"/>
</dbReference>
<dbReference type="Gene3D" id="1.10.3500.10">
    <property type="entry name" value="Tex N-terminal region-like"/>
    <property type="match status" value="1"/>
</dbReference>
<evidence type="ECO:0000313" key="4">
    <source>
        <dbReference type="EMBL" id="OIQ49140.1"/>
    </source>
</evidence>
<keyword evidence="1" id="KW-0227">DNA damage</keyword>
<dbReference type="SUPFAM" id="SSF158832">
    <property type="entry name" value="Tex N-terminal region-like"/>
    <property type="match status" value="1"/>
</dbReference>
<dbReference type="Pfam" id="PF17674">
    <property type="entry name" value="HHH_9"/>
    <property type="match status" value="1"/>
</dbReference>
<dbReference type="Gene3D" id="3.30.420.140">
    <property type="entry name" value="YqgF/RNase H-like domain"/>
    <property type="match status" value="1"/>
</dbReference>
<feature type="domain" description="S1 motif" evidence="3">
    <location>
        <begin position="636"/>
        <end position="705"/>
    </location>
</feature>
<reference evidence="4 5" key="1">
    <citation type="submission" date="2015-09" db="EMBL/GenBank/DDBJ databases">
        <title>Genome of Desulfovibrio dechloracetivorans BerOc1, a mercury methylating strain isolated from highly hydrocarbons and metals contaminated coastal sediments.</title>
        <authorList>
            <person name="Goni Urriza M."/>
            <person name="Gassie C."/>
            <person name="Bouchez O."/>
            <person name="Klopp C."/>
            <person name="Ranchou-Peyruse A."/>
            <person name="Remy G."/>
        </authorList>
    </citation>
    <scope>NUCLEOTIDE SEQUENCE [LARGE SCALE GENOMIC DNA]</scope>
    <source>
        <strain evidence="4 5">BerOc1</strain>
    </source>
</reference>
<dbReference type="Pfam" id="PF00575">
    <property type="entry name" value="S1"/>
    <property type="match status" value="1"/>
</dbReference>
<dbReference type="InterPro" id="IPR003583">
    <property type="entry name" value="Hlx-hairpin-Hlx_DNA-bd_motif"/>
</dbReference>
<dbReference type="Proteomes" id="UP000181901">
    <property type="component" value="Unassembled WGS sequence"/>
</dbReference>
<dbReference type="Gene3D" id="2.40.50.140">
    <property type="entry name" value="Nucleic acid-binding proteins"/>
    <property type="match status" value="1"/>
</dbReference>
<evidence type="ECO:0000259" key="3">
    <source>
        <dbReference type="PROSITE" id="PS50126"/>
    </source>
</evidence>
<keyword evidence="5" id="KW-1185">Reference proteome</keyword>
<dbReference type="Pfam" id="PF22706">
    <property type="entry name" value="Tex_central_region"/>
    <property type="match status" value="1"/>
</dbReference>
<dbReference type="InterPro" id="IPR041692">
    <property type="entry name" value="HHH_9"/>
</dbReference>
<dbReference type="SMART" id="SM00732">
    <property type="entry name" value="YqgFc"/>
    <property type="match status" value="1"/>
</dbReference>
<dbReference type="Pfam" id="PF09371">
    <property type="entry name" value="Tex_N"/>
    <property type="match status" value="1"/>
</dbReference>
<dbReference type="CDD" id="cd05685">
    <property type="entry name" value="S1_Tex"/>
    <property type="match status" value="1"/>
</dbReference>
<dbReference type="InterPro" id="IPR037027">
    <property type="entry name" value="YqgF/RNaseH-like_dom_sf"/>
</dbReference>